<feature type="region of interest" description="Disordered" evidence="1">
    <location>
        <begin position="103"/>
        <end position="123"/>
    </location>
</feature>
<proteinExistence type="predicted"/>
<feature type="signal peptide" evidence="2">
    <location>
        <begin position="1"/>
        <end position="24"/>
    </location>
</feature>
<name>A0A418JIM4_STAHY</name>
<evidence type="ECO:0000313" key="4">
    <source>
        <dbReference type="Proteomes" id="UP000285625"/>
    </source>
</evidence>
<evidence type="ECO:0000313" key="3">
    <source>
        <dbReference type="EMBL" id="RIO45610.1"/>
    </source>
</evidence>
<dbReference type="Proteomes" id="UP000285625">
    <property type="component" value="Unassembled WGS sequence"/>
</dbReference>
<evidence type="ECO:0000256" key="1">
    <source>
        <dbReference type="SAM" id="MobiDB-lite"/>
    </source>
</evidence>
<feature type="chain" id="PRO_5019216769" evidence="2">
    <location>
        <begin position="25"/>
        <end position="140"/>
    </location>
</feature>
<sequence length="140" mass="15039">MNLQLLTKLSIASLILTGITGATAVQSISGINNVINAQENHPNAEFFKVKAGDITLDLTSMLNENRLSAKVISERLTELLKAQGEDPKNYSFKFKVKHKGGGGIEGGSGSVEGNPHIGTQTANFDPKVDKIEEFIITKKS</sequence>
<reference evidence="3 4" key="1">
    <citation type="journal article" date="2016" name="Front. Microbiol.">
        <title>Comprehensive Phylogenetic Analysis of Bovine Non-aureus Staphylococci Species Based on Whole-Genome Sequencing.</title>
        <authorList>
            <person name="Naushad S."/>
            <person name="Barkema H.W."/>
            <person name="Luby C."/>
            <person name="Condas L.A."/>
            <person name="Nobrega D.B."/>
            <person name="Carson D.A."/>
            <person name="De Buck J."/>
        </authorList>
    </citation>
    <scope>NUCLEOTIDE SEQUENCE [LARGE SCALE GENOMIC DNA]</scope>
    <source>
        <strain evidence="3 4">SNUC 5959</strain>
    </source>
</reference>
<evidence type="ECO:0000256" key="2">
    <source>
        <dbReference type="SAM" id="SignalP"/>
    </source>
</evidence>
<dbReference type="RefSeq" id="WP_119635464.1">
    <property type="nucleotide sequence ID" value="NZ_JAHCNS010000013.1"/>
</dbReference>
<organism evidence="3 4">
    <name type="scientific">Staphylococcus hyicus</name>
    <dbReference type="NCBI Taxonomy" id="1284"/>
    <lineage>
        <taxon>Bacteria</taxon>
        <taxon>Bacillati</taxon>
        <taxon>Bacillota</taxon>
        <taxon>Bacilli</taxon>
        <taxon>Bacillales</taxon>
        <taxon>Staphylococcaceae</taxon>
        <taxon>Staphylococcus</taxon>
    </lineage>
</organism>
<dbReference type="EMBL" id="QXVO01000018">
    <property type="protein sequence ID" value="RIO45610.1"/>
    <property type="molecule type" value="Genomic_DNA"/>
</dbReference>
<gene>
    <name evidence="3" type="ORF">BUZ57_06970</name>
</gene>
<keyword evidence="2" id="KW-0732">Signal</keyword>
<comment type="caution">
    <text evidence="3">The sequence shown here is derived from an EMBL/GenBank/DDBJ whole genome shotgun (WGS) entry which is preliminary data.</text>
</comment>
<dbReference type="AlphaFoldDB" id="A0A418JIM4"/>
<protein>
    <submittedName>
        <fullName evidence="3">Uncharacterized protein</fullName>
    </submittedName>
</protein>
<accession>A0A418JIM4</accession>